<feature type="binding site" evidence="18">
    <location>
        <position position="102"/>
    </location>
    <ligand>
        <name>Mg(2+)</name>
        <dbReference type="ChEBI" id="CHEBI:18420"/>
    </ligand>
</feature>
<feature type="domain" description="MobA-like NTP transferase" evidence="19">
    <location>
        <begin position="5"/>
        <end position="129"/>
    </location>
</feature>
<dbReference type="InterPro" id="IPR029044">
    <property type="entry name" value="Nucleotide-diphossugar_trans"/>
</dbReference>
<feature type="binding site" evidence="18">
    <location>
        <position position="420"/>
    </location>
    <ligand>
        <name>acetyl-CoA</name>
        <dbReference type="ChEBI" id="CHEBI:57288"/>
    </ligand>
</feature>
<comment type="similarity">
    <text evidence="2 18">In the C-terminal section; belongs to the transferase hexapeptide repeat family.</text>
</comment>
<reference evidence="20 21" key="1">
    <citation type="journal article" date="2012" name="Antonie Van Leeuwenhoek">
        <title>Shewanella litorisediminis sp. nov., a gammaproteobacterium isolated from a tidal flat sediment.</title>
        <authorList>
            <person name="Lee M.H."/>
            <person name="Yoon J.H."/>
        </authorList>
    </citation>
    <scope>NUCLEOTIDE SEQUENCE [LARGE SCALE GENOMIC DNA]</scope>
    <source>
        <strain evidence="20 21">SMK1-12</strain>
    </source>
</reference>
<dbReference type="InterPro" id="IPR005882">
    <property type="entry name" value="Bifunctional_GlmU"/>
</dbReference>
<comment type="cofactor">
    <cofactor evidence="18">
        <name>Mg(2+)</name>
        <dbReference type="ChEBI" id="CHEBI:18420"/>
    </cofactor>
    <text evidence="18">Binds 1 Mg(2+) ion per subunit.</text>
</comment>
<comment type="catalytic activity">
    <reaction evidence="16 18">
        <text>N-acetyl-alpha-D-glucosamine 1-phosphate + UTP + H(+) = UDP-N-acetyl-alpha-D-glucosamine + diphosphate</text>
        <dbReference type="Rhea" id="RHEA:13509"/>
        <dbReference type="ChEBI" id="CHEBI:15378"/>
        <dbReference type="ChEBI" id="CHEBI:33019"/>
        <dbReference type="ChEBI" id="CHEBI:46398"/>
        <dbReference type="ChEBI" id="CHEBI:57705"/>
        <dbReference type="ChEBI" id="CHEBI:57776"/>
        <dbReference type="EC" id="2.7.7.23"/>
    </reaction>
</comment>
<feature type="region of interest" description="Linker" evidence="18">
    <location>
        <begin position="227"/>
        <end position="247"/>
    </location>
</feature>
<evidence type="ECO:0000256" key="10">
    <source>
        <dbReference type="ARBA" id="ARBA00022960"/>
    </source>
</evidence>
<comment type="similarity">
    <text evidence="3 18">In the N-terminal section; belongs to the N-acetylglucosamine-1-phosphate uridyltransferase family.</text>
</comment>
<feature type="binding site" evidence="18">
    <location>
        <position position="166"/>
    </location>
    <ligand>
        <name>UDP-N-acetyl-alpha-D-glucosamine</name>
        <dbReference type="ChEBI" id="CHEBI:57705"/>
    </ligand>
</feature>
<keyword evidence="11 18" id="KW-0573">Peptidoglycan synthesis</keyword>
<evidence type="ECO:0000256" key="1">
    <source>
        <dbReference type="ARBA" id="ARBA00004496"/>
    </source>
</evidence>
<sequence>MSLNVVILAAGKGTRMRSDLPKVLHSVAHKPMVQHVIDTARELNADNINLVYGYGGELLKARLGEQPLNFVLQAEQLGTGHAVAQAIDHINDDDTVLVLYGDVPLTRKETLEALLAARQPDGVAVLTVHLDNPTGYGRMVREGGKVVGIVEQKDASPEQLKINEINSGIMALPGKRLKSWLGRLENNNAQGEFYLTDVIAMAHADGVAIDTAHPTNPIETEGANNRVQLAALERAYQARRAEELMLSGANLRDPARIDIRGDVTVGMDVMIDVNVIFEGKVKLGNNVTIGAGAILIDCEIADNADIKPYSIIEGAKLGDSASAGPFARLRPGAELHKDAHIGNFVEMKKAVLGEGSKAGHLAYLGDAEIGKGVNIGAGTITCNYDGANKHLTVIEDDVFVGSDTQLVAPVVIRKGATLGAGSTVTHEVGENELVITRVKQRHIQGWQRPVKKPK</sequence>
<evidence type="ECO:0000256" key="14">
    <source>
        <dbReference type="ARBA" id="ARBA00023316"/>
    </source>
</evidence>
<dbReference type="CDD" id="cd03353">
    <property type="entry name" value="LbH_GlmU_C"/>
    <property type="match status" value="1"/>
</dbReference>
<feature type="active site" description="Proton acceptor" evidence="18">
    <location>
        <position position="360"/>
    </location>
</feature>
<evidence type="ECO:0000256" key="5">
    <source>
        <dbReference type="ARBA" id="ARBA00022679"/>
    </source>
</evidence>
<keyword evidence="4 18" id="KW-0963">Cytoplasm</keyword>
<feature type="binding site" evidence="18">
    <location>
        <position position="437"/>
    </location>
    <ligand>
        <name>acetyl-CoA</name>
        <dbReference type="ChEBI" id="CHEBI:57288"/>
    </ligand>
</feature>
<evidence type="ECO:0000256" key="6">
    <source>
        <dbReference type="ARBA" id="ARBA00022695"/>
    </source>
</evidence>
<feature type="binding site" evidence="18">
    <location>
        <position position="330"/>
    </location>
    <ligand>
        <name>UDP-N-acetyl-alpha-D-glucosamine</name>
        <dbReference type="ChEBI" id="CHEBI:57705"/>
    </ligand>
</feature>
<dbReference type="PANTHER" id="PTHR43584">
    <property type="entry name" value="NUCLEOTIDYL TRANSFERASE"/>
    <property type="match status" value="1"/>
</dbReference>
<evidence type="ECO:0000256" key="11">
    <source>
        <dbReference type="ARBA" id="ARBA00022984"/>
    </source>
</evidence>
<evidence type="ECO:0000256" key="4">
    <source>
        <dbReference type="ARBA" id="ARBA00022490"/>
    </source>
</evidence>
<feature type="region of interest" description="Pyrophosphorylase" evidence="18">
    <location>
        <begin position="1"/>
        <end position="226"/>
    </location>
</feature>
<evidence type="ECO:0000256" key="17">
    <source>
        <dbReference type="ARBA" id="ARBA00049628"/>
    </source>
</evidence>
<keyword evidence="10 18" id="KW-0133">Cell shape</keyword>
<dbReference type="PANTHER" id="PTHR43584:SF3">
    <property type="entry name" value="BIFUNCTIONAL PROTEIN GLMU"/>
    <property type="match status" value="1"/>
</dbReference>
<feature type="binding site" evidence="18">
    <location>
        <position position="374"/>
    </location>
    <ligand>
        <name>UDP-N-acetyl-alpha-D-glucosamine</name>
        <dbReference type="ChEBI" id="CHEBI:57705"/>
    </ligand>
</feature>
<evidence type="ECO:0000256" key="9">
    <source>
        <dbReference type="ARBA" id="ARBA00022842"/>
    </source>
</evidence>
<feature type="binding site" evidence="18">
    <location>
        <begin position="8"/>
        <end position="11"/>
    </location>
    <ligand>
        <name>UDP-N-acetyl-alpha-D-glucosamine</name>
        <dbReference type="ChEBI" id="CHEBI:57705"/>
    </ligand>
</feature>
<feature type="binding site" evidence="18">
    <location>
        <position position="22"/>
    </location>
    <ligand>
        <name>UDP-N-acetyl-alpha-D-glucosamine</name>
        <dbReference type="ChEBI" id="CHEBI:57705"/>
    </ligand>
</feature>
<comment type="pathway">
    <text evidence="18">Nucleotide-sugar biosynthesis; UDP-N-acetyl-alpha-D-glucosamine biosynthesis; UDP-N-acetyl-alpha-D-glucosamine from N-acetyl-alpha-D-glucosamine 1-phosphate: step 1/1.</text>
</comment>
<dbReference type="SUPFAM" id="SSF51161">
    <property type="entry name" value="Trimeric LpxA-like enzymes"/>
    <property type="match status" value="1"/>
</dbReference>
<feature type="binding site" evidence="18">
    <location>
        <begin position="78"/>
        <end position="79"/>
    </location>
    <ligand>
        <name>UDP-N-acetyl-alpha-D-glucosamine</name>
        <dbReference type="ChEBI" id="CHEBI:57705"/>
    </ligand>
</feature>
<name>A0ABX7G3D5_9GAMM</name>
<evidence type="ECO:0000256" key="8">
    <source>
        <dbReference type="ARBA" id="ARBA00022737"/>
    </source>
</evidence>
<dbReference type="Proteomes" id="UP000596252">
    <property type="component" value="Chromosome"/>
</dbReference>
<gene>
    <name evidence="18 20" type="primary">glmU</name>
    <name evidence="20" type="ORF">JQC75_18740</name>
</gene>
<dbReference type="InterPro" id="IPR001451">
    <property type="entry name" value="Hexapep"/>
</dbReference>
<dbReference type="InterPro" id="IPR038009">
    <property type="entry name" value="GlmU_C_LbH"/>
</dbReference>
<evidence type="ECO:0000256" key="12">
    <source>
        <dbReference type="ARBA" id="ARBA00023268"/>
    </source>
</evidence>
<keyword evidence="13 18" id="KW-0012">Acyltransferase</keyword>
<dbReference type="NCBIfam" id="TIGR01173">
    <property type="entry name" value="glmU"/>
    <property type="match status" value="1"/>
</dbReference>
<feature type="binding site" evidence="18">
    <location>
        <position position="402"/>
    </location>
    <ligand>
        <name>acetyl-CoA</name>
        <dbReference type="ChEBI" id="CHEBI:57288"/>
    </ligand>
</feature>
<feature type="binding site" evidence="18">
    <location>
        <position position="137"/>
    </location>
    <ligand>
        <name>UDP-N-acetyl-alpha-D-glucosamine</name>
        <dbReference type="ChEBI" id="CHEBI:57705"/>
    </ligand>
</feature>
<comment type="pathway">
    <text evidence="18">Nucleotide-sugar biosynthesis; UDP-N-acetyl-alpha-D-glucosamine biosynthesis; N-acetyl-alpha-D-glucosamine 1-phosphate from alpha-D-glucosamine 6-phosphate (route II): step 2/2.</text>
</comment>
<feature type="region of interest" description="N-acetyltransferase" evidence="18">
    <location>
        <begin position="248"/>
        <end position="454"/>
    </location>
</feature>
<evidence type="ECO:0000256" key="16">
    <source>
        <dbReference type="ARBA" id="ARBA00048493"/>
    </source>
</evidence>
<comment type="catalytic activity">
    <reaction evidence="15 18">
        <text>alpha-D-glucosamine 1-phosphate + acetyl-CoA = N-acetyl-alpha-D-glucosamine 1-phosphate + CoA + H(+)</text>
        <dbReference type="Rhea" id="RHEA:13725"/>
        <dbReference type="ChEBI" id="CHEBI:15378"/>
        <dbReference type="ChEBI" id="CHEBI:57287"/>
        <dbReference type="ChEBI" id="CHEBI:57288"/>
        <dbReference type="ChEBI" id="CHEBI:57776"/>
        <dbReference type="ChEBI" id="CHEBI:58516"/>
        <dbReference type="EC" id="2.3.1.157"/>
    </reaction>
</comment>
<dbReference type="EC" id="2.3.1.157" evidence="18"/>
<evidence type="ECO:0000256" key="2">
    <source>
        <dbReference type="ARBA" id="ARBA00007707"/>
    </source>
</evidence>
<keyword evidence="9 18" id="KW-0460">Magnesium</keyword>
<keyword evidence="6 18" id="KW-0548">Nucleotidyltransferase</keyword>
<feature type="binding site" evidence="18">
    <location>
        <begin position="100"/>
        <end position="102"/>
    </location>
    <ligand>
        <name>UDP-N-acetyl-alpha-D-glucosamine</name>
        <dbReference type="ChEBI" id="CHEBI:57705"/>
    </ligand>
</feature>
<dbReference type="SUPFAM" id="SSF53448">
    <property type="entry name" value="Nucleotide-diphospho-sugar transferases"/>
    <property type="match status" value="1"/>
</dbReference>
<evidence type="ECO:0000256" key="18">
    <source>
        <dbReference type="HAMAP-Rule" id="MF_01631"/>
    </source>
</evidence>
<feature type="binding site" evidence="18">
    <location>
        <position position="348"/>
    </location>
    <ligand>
        <name>UDP-N-acetyl-alpha-D-glucosamine</name>
        <dbReference type="ChEBI" id="CHEBI:57705"/>
    </ligand>
</feature>
<keyword evidence="12 18" id="KW-0511">Multifunctional enzyme</keyword>
<dbReference type="EMBL" id="CP069213">
    <property type="protein sequence ID" value="QRH01847.1"/>
    <property type="molecule type" value="Genomic_DNA"/>
</dbReference>
<feature type="binding site" evidence="18">
    <location>
        <position position="377"/>
    </location>
    <ligand>
        <name>acetyl-CoA</name>
        <dbReference type="ChEBI" id="CHEBI:57288"/>
    </ligand>
</feature>
<feature type="binding site" evidence="18">
    <location>
        <position position="224"/>
    </location>
    <ligand>
        <name>UDP-N-acetyl-alpha-D-glucosamine</name>
        <dbReference type="ChEBI" id="CHEBI:57705"/>
    </ligand>
</feature>
<evidence type="ECO:0000256" key="13">
    <source>
        <dbReference type="ARBA" id="ARBA00023315"/>
    </source>
</evidence>
<comment type="subcellular location">
    <subcellularLocation>
        <location evidence="1 18">Cytoplasm</location>
    </subcellularLocation>
</comment>
<feature type="binding site" evidence="18">
    <location>
        <position position="73"/>
    </location>
    <ligand>
        <name>UDP-N-acetyl-alpha-D-glucosamine</name>
        <dbReference type="ChEBI" id="CHEBI:57705"/>
    </ligand>
</feature>
<dbReference type="Pfam" id="PF12804">
    <property type="entry name" value="NTP_transf_3"/>
    <property type="match status" value="1"/>
</dbReference>
<feature type="binding site" evidence="18">
    <location>
        <position position="363"/>
    </location>
    <ligand>
        <name>UDP-N-acetyl-alpha-D-glucosamine</name>
        <dbReference type="ChEBI" id="CHEBI:57705"/>
    </ligand>
</feature>
<dbReference type="InterPro" id="IPR050065">
    <property type="entry name" value="GlmU-like"/>
</dbReference>
<protein>
    <recommendedName>
        <fullName evidence="18">Bifunctional protein GlmU</fullName>
    </recommendedName>
    <domain>
        <recommendedName>
            <fullName evidence="18">UDP-N-acetylglucosamine pyrophosphorylase</fullName>
            <ecNumber evidence="18">2.7.7.23</ecNumber>
        </recommendedName>
        <alternativeName>
            <fullName evidence="18">N-acetylglucosamine-1-phosphate uridyltransferase</fullName>
        </alternativeName>
    </domain>
    <domain>
        <recommendedName>
            <fullName evidence="18">Glucosamine-1-phosphate N-acetyltransferase</fullName>
            <ecNumber evidence="18">2.3.1.157</ecNumber>
        </recommendedName>
    </domain>
</protein>
<keyword evidence="21" id="KW-1185">Reference proteome</keyword>
<dbReference type="InterPro" id="IPR025877">
    <property type="entry name" value="MobA-like_NTP_Trfase"/>
</dbReference>
<dbReference type="Gene3D" id="3.90.550.10">
    <property type="entry name" value="Spore Coat Polysaccharide Biosynthesis Protein SpsA, Chain A"/>
    <property type="match status" value="1"/>
</dbReference>
<dbReference type="InterPro" id="IPR011004">
    <property type="entry name" value="Trimer_LpxA-like_sf"/>
</dbReference>
<comment type="pathway">
    <text evidence="18">Bacterial outer membrane biogenesis; LPS lipid A biosynthesis.</text>
</comment>
<accession>A0ABX7G3D5</accession>
<keyword evidence="8 18" id="KW-0677">Repeat</keyword>
<proteinExistence type="inferred from homology"/>
<evidence type="ECO:0000313" key="21">
    <source>
        <dbReference type="Proteomes" id="UP000596252"/>
    </source>
</evidence>
<dbReference type="CDD" id="cd02540">
    <property type="entry name" value="GT2_GlmU_N_bac"/>
    <property type="match status" value="1"/>
</dbReference>
<comment type="subunit">
    <text evidence="18">Homotrimer.</text>
</comment>
<evidence type="ECO:0000256" key="3">
    <source>
        <dbReference type="ARBA" id="ARBA00007947"/>
    </source>
</evidence>
<keyword evidence="14 18" id="KW-0961">Cell wall biogenesis/degradation</keyword>
<dbReference type="NCBIfam" id="NF006986">
    <property type="entry name" value="PRK09451.1"/>
    <property type="match status" value="1"/>
</dbReference>
<feature type="binding site" evidence="18">
    <location>
        <begin position="383"/>
        <end position="384"/>
    </location>
    <ligand>
        <name>acetyl-CoA</name>
        <dbReference type="ChEBI" id="CHEBI:57288"/>
    </ligand>
</feature>
<evidence type="ECO:0000256" key="15">
    <source>
        <dbReference type="ARBA" id="ARBA00048247"/>
    </source>
</evidence>
<evidence type="ECO:0000256" key="7">
    <source>
        <dbReference type="ARBA" id="ARBA00022723"/>
    </source>
</evidence>
<feature type="binding site" evidence="18">
    <location>
        <position position="151"/>
    </location>
    <ligand>
        <name>UDP-N-acetyl-alpha-D-glucosamine</name>
        <dbReference type="ChEBI" id="CHEBI:57705"/>
    </ligand>
</feature>
<dbReference type="Gene3D" id="2.160.10.10">
    <property type="entry name" value="Hexapeptide repeat proteins"/>
    <property type="match status" value="1"/>
</dbReference>
<evidence type="ECO:0000259" key="19">
    <source>
        <dbReference type="Pfam" id="PF12804"/>
    </source>
</evidence>
<evidence type="ECO:0000313" key="20">
    <source>
        <dbReference type="EMBL" id="QRH01847.1"/>
    </source>
</evidence>
<keyword evidence="5 18" id="KW-0808">Transferase</keyword>
<dbReference type="Pfam" id="PF14602">
    <property type="entry name" value="Hexapep_2"/>
    <property type="match status" value="1"/>
</dbReference>
<dbReference type="HAMAP" id="MF_01631">
    <property type="entry name" value="GlmU"/>
    <property type="match status" value="1"/>
</dbReference>
<feature type="binding site" evidence="18">
    <location>
        <position position="224"/>
    </location>
    <ligand>
        <name>Mg(2+)</name>
        <dbReference type="ChEBI" id="CHEBI:18420"/>
    </ligand>
</feature>
<keyword evidence="7 18" id="KW-0479">Metal-binding</keyword>
<dbReference type="RefSeq" id="WP_203325515.1">
    <property type="nucleotide sequence ID" value="NZ_CP069213.1"/>
</dbReference>
<dbReference type="EC" id="2.7.7.23" evidence="18"/>
<organism evidence="20 21">
    <name type="scientific">Shewanella litorisediminis</name>
    <dbReference type="NCBI Taxonomy" id="1173586"/>
    <lineage>
        <taxon>Bacteria</taxon>
        <taxon>Pseudomonadati</taxon>
        <taxon>Pseudomonadota</taxon>
        <taxon>Gammaproteobacteria</taxon>
        <taxon>Alteromonadales</taxon>
        <taxon>Shewanellaceae</taxon>
        <taxon>Shewanella</taxon>
    </lineage>
</organism>
<comment type="function">
    <text evidence="17 18">Catalyzes the last two sequential reactions in the de novo biosynthetic pathway for UDP-N-acetylglucosamine (UDP-GlcNAc). The C-terminal domain catalyzes the transfer of acetyl group from acetyl coenzyme A to glucosamine-1-phosphate (GlcN-1-P) to produce N-acetylglucosamine-1-phosphate (GlcNAc-1-P), which is converted into UDP-GlcNAc by the transfer of uridine 5-monophosphate (from uridine 5-triphosphate), a reaction catalyzed by the N-terminal domain.</text>
</comment>